<evidence type="ECO:0000256" key="7">
    <source>
        <dbReference type="ARBA" id="ARBA00023224"/>
    </source>
</evidence>
<keyword evidence="2 8" id="KW-0812">Transmembrane</keyword>
<feature type="domain" description="G-protein coupled receptors family 1 profile" evidence="10">
    <location>
        <begin position="1"/>
        <end position="166"/>
    </location>
</feature>
<evidence type="ECO:0000256" key="2">
    <source>
        <dbReference type="ARBA" id="ARBA00022692"/>
    </source>
</evidence>
<keyword evidence="3 9" id="KW-1133">Transmembrane helix</keyword>
<protein>
    <recommendedName>
        <fullName evidence="10">G-protein coupled receptors family 1 profile domain-containing protein</fullName>
    </recommendedName>
</protein>
<evidence type="ECO:0000313" key="12">
    <source>
        <dbReference type="Proteomes" id="UP001159428"/>
    </source>
</evidence>
<dbReference type="PANTHER" id="PTHR45695:SF9">
    <property type="entry name" value="LEUCOKININ RECEPTOR"/>
    <property type="match status" value="1"/>
</dbReference>
<organism evidence="11 12">
    <name type="scientific">Pocillopora meandrina</name>
    <dbReference type="NCBI Taxonomy" id="46732"/>
    <lineage>
        <taxon>Eukaryota</taxon>
        <taxon>Metazoa</taxon>
        <taxon>Cnidaria</taxon>
        <taxon>Anthozoa</taxon>
        <taxon>Hexacorallia</taxon>
        <taxon>Scleractinia</taxon>
        <taxon>Astrocoeniina</taxon>
        <taxon>Pocilloporidae</taxon>
        <taxon>Pocillopora</taxon>
    </lineage>
</organism>
<dbReference type="InterPro" id="IPR017452">
    <property type="entry name" value="GPCR_Rhodpsn_7TM"/>
</dbReference>
<keyword evidence="4 8" id="KW-0297">G-protein coupled receptor</keyword>
<comment type="caution">
    <text evidence="11">The sequence shown here is derived from an EMBL/GenBank/DDBJ whole genome shotgun (WGS) entry which is preliminary data.</text>
</comment>
<feature type="transmembrane region" description="Helical" evidence="9">
    <location>
        <begin position="83"/>
        <end position="100"/>
    </location>
</feature>
<dbReference type="Proteomes" id="UP001159428">
    <property type="component" value="Unassembled WGS sequence"/>
</dbReference>
<name>A0AAU9XPF9_9CNID</name>
<dbReference type="AlphaFoldDB" id="A0AAU9XPF9"/>
<gene>
    <name evidence="11" type="ORF">PMEA_00027296</name>
</gene>
<dbReference type="SUPFAM" id="SSF81321">
    <property type="entry name" value="Family A G protein-coupled receptor-like"/>
    <property type="match status" value="1"/>
</dbReference>
<keyword evidence="7 8" id="KW-0807">Transducer</keyword>
<keyword evidence="12" id="KW-1185">Reference proteome</keyword>
<dbReference type="Pfam" id="PF00001">
    <property type="entry name" value="7tm_1"/>
    <property type="match status" value="1"/>
</dbReference>
<keyword evidence="6 8" id="KW-0675">Receptor</keyword>
<dbReference type="InterPro" id="IPR000276">
    <property type="entry name" value="GPCR_Rhodpsn"/>
</dbReference>
<dbReference type="PROSITE" id="PS00237">
    <property type="entry name" value="G_PROTEIN_RECEP_F1_1"/>
    <property type="match status" value="1"/>
</dbReference>
<reference evidence="11 12" key="1">
    <citation type="submission" date="2022-05" db="EMBL/GenBank/DDBJ databases">
        <authorList>
            <consortium name="Genoscope - CEA"/>
            <person name="William W."/>
        </authorList>
    </citation>
    <scope>NUCLEOTIDE SEQUENCE [LARGE SCALE GENOMIC DNA]</scope>
</reference>
<evidence type="ECO:0000256" key="8">
    <source>
        <dbReference type="RuleBase" id="RU000688"/>
    </source>
</evidence>
<sequence>MAFADILVTLIVMPDSMSYVFTEAKWISGDVGLVTCAGVRYLNFITLAAPIASLLLMSVDRYLGVTFPLDRFPNFRRGKIQSVAIWFSATITSIPVAVTWKNFKHFPNDTYYICGSIFQAPGKEYRRILFTLLVPLMYMIPLLVISTLYTWFVFSCAAEVFQDSLL</sequence>
<dbReference type="GO" id="GO:0005886">
    <property type="term" value="C:plasma membrane"/>
    <property type="evidence" value="ECO:0007669"/>
    <property type="project" value="TreeGrafter"/>
</dbReference>
<dbReference type="EMBL" id="CALNXJ010000054">
    <property type="protein sequence ID" value="CAH3153833.1"/>
    <property type="molecule type" value="Genomic_DNA"/>
</dbReference>
<evidence type="ECO:0000256" key="4">
    <source>
        <dbReference type="ARBA" id="ARBA00023040"/>
    </source>
</evidence>
<evidence type="ECO:0000256" key="9">
    <source>
        <dbReference type="SAM" id="Phobius"/>
    </source>
</evidence>
<dbReference type="Gene3D" id="1.20.1070.10">
    <property type="entry name" value="Rhodopsin 7-helix transmembrane proteins"/>
    <property type="match status" value="1"/>
</dbReference>
<proteinExistence type="inferred from homology"/>
<dbReference type="PANTHER" id="PTHR45695">
    <property type="entry name" value="LEUCOKININ RECEPTOR-RELATED"/>
    <property type="match status" value="1"/>
</dbReference>
<feature type="transmembrane region" description="Helical" evidence="9">
    <location>
        <begin position="42"/>
        <end position="63"/>
    </location>
</feature>
<comment type="subcellular location">
    <subcellularLocation>
        <location evidence="1">Membrane</location>
        <topology evidence="1">Multi-pass membrane protein</topology>
    </subcellularLocation>
</comment>
<evidence type="ECO:0000256" key="1">
    <source>
        <dbReference type="ARBA" id="ARBA00004141"/>
    </source>
</evidence>
<dbReference type="GO" id="GO:0004930">
    <property type="term" value="F:G protein-coupled receptor activity"/>
    <property type="evidence" value="ECO:0007669"/>
    <property type="project" value="UniProtKB-KW"/>
</dbReference>
<evidence type="ECO:0000313" key="11">
    <source>
        <dbReference type="EMBL" id="CAH3153833.1"/>
    </source>
</evidence>
<dbReference type="PRINTS" id="PR00237">
    <property type="entry name" value="GPCRRHODOPSN"/>
</dbReference>
<evidence type="ECO:0000256" key="5">
    <source>
        <dbReference type="ARBA" id="ARBA00023136"/>
    </source>
</evidence>
<comment type="similarity">
    <text evidence="8">Belongs to the G-protein coupled receptor 1 family.</text>
</comment>
<accession>A0AAU9XPF9</accession>
<feature type="transmembrane region" description="Helical" evidence="9">
    <location>
        <begin position="128"/>
        <end position="154"/>
    </location>
</feature>
<evidence type="ECO:0000256" key="3">
    <source>
        <dbReference type="ARBA" id="ARBA00022989"/>
    </source>
</evidence>
<evidence type="ECO:0000256" key="6">
    <source>
        <dbReference type="ARBA" id="ARBA00023170"/>
    </source>
</evidence>
<dbReference type="PROSITE" id="PS50262">
    <property type="entry name" value="G_PROTEIN_RECEP_F1_2"/>
    <property type="match status" value="1"/>
</dbReference>
<evidence type="ECO:0000259" key="10">
    <source>
        <dbReference type="PROSITE" id="PS50262"/>
    </source>
</evidence>
<keyword evidence="5 9" id="KW-0472">Membrane</keyword>